<keyword evidence="2" id="KW-1185">Reference proteome</keyword>
<proteinExistence type="predicted"/>
<evidence type="ECO:0000313" key="2">
    <source>
        <dbReference type="Proteomes" id="UP000299102"/>
    </source>
</evidence>
<accession>A0A4C1ZPA9</accession>
<dbReference type="AlphaFoldDB" id="A0A4C1ZPA9"/>
<sequence length="144" mass="16195">MQAPKRNRSARHEPVCMPISHSLALGRANCARVEGTRAFHFVCLSLSLLGGLTMPEWKGRVPLTRSHCERITFSLERSRWARRVRRRAAGPFTFTESGLRPADEPVDDYTAQLSWQRRYALALFIAECGITKRGHSLSACSPQG</sequence>
<reference evidence="1 2" key="1">
    <citation type="journal article" date="2019" name="Commun. Biol.">
        <title>The bagworm genome reveals a unique fibroin gene that provides high tensile strength.</title>
        <authorList>
            <person name="Kono N."/>
            <person name="Nakamura H."/>
            <person name="Ohtoshi R."/>
            <person name="Tomita M."/>
            <person name="Numata K."/>
            <person name="Arakawa K."/>
        </authorList>
    </citation>
    <scope>NUCLEOTIDE SEQUENCE [LARGE SCALE GENOMIC DNA]</scope>
</reference>
<organism evidence="1 2">
    <name type="scientific">Eumeta variegata</name>
    <name type="common">Bagworm moth</name>
    <name type="synonym">Eumeta japonica</name>
    <dbReference type="NCBI Taxonomy" id="151549"/>
    <lineage>
        <taxon>Eukaryota</taxon>
        <taxon>Metazoa</taxon>
        <taxon>Ecdysozoa</taxon>
        <taxon>Arthropoda</taxon>
        <taxon>Hexapoda</taxon>
        <taxon>Insecta</taxon>
        <taxon>Pterygota</taxon>
        <taxon>Neoptera</taxon>
        <taxon>Endopterygota</taxon>
        <taxon>Lepidoptera</taxon>
        <taxon>Glossata</taxon>
        <taxon>Ditrysia</taxon>
        <taxon>Tineoidea</taxon>
        <taxon>Psychidae</taxon>
        <taxon>Oiketicinae</taxon>
        <taxon>Eumeta</taxon>
    </lineage>
</organism>
<dbReference type="EMBL" id="BGZK01001980">
    <property type="protein sequence ID" value="GBP89172.1"/>
    <property type="molecule type" value="Genomic_DNA"/>
</dbReference>
<gene>
    <name evidence="1" type="ORF">EVAR_90309_1</name>
</gene>
<name>A0A4C1ZPA9_EUMVA</name>
<evidence type="ECO:0000313" key="1">
    <source>
        <dbReference type="EMBL" id="GBP89172.1"/>
    </source>
</evidence>
<protein>
    <submittedName>
        <fullName evidence="1">Uncharacterized protein</fullName>
    </submittedName>
</protein>
<dbReference type="Proteomes" id="UP000299102">
    <property type="component" value="Unassembled WGS sequence"/>
</dbReference>
<comment type="caution">
    <text evidence="1">The sequence shown here is derived from an EMBL/GenBank/DDBJ whole genome shotgun (WGS) entry which is preliminary data.</text>
</comment>